<dbReference type="InterPro" id="IPR001347">
    <property type="entry name" value="SIS_dom"/>
</dbReference>
<comment type="similarity">
    <text evidence="1">Belongs to the SIS family. PHI subfamily.</text>
</comment>
<dbReference type="PANTHER" id="PTHR43443">
    <property type="entry name" value="3-HEXULOSE-6-PHOSPHATE ISOMERASE"/>
    <property type="match status" value="1"/>
</dbReference>
<evidence type="ECO:0000256" key="1">
    <source>
        <dbReference type="ARBA" id="ARBA00009235"/>
    </source>
</evidence>
<dbReference type="Pfam" id="PF01380">
    <property type="entry name" value="SIS"/>
    <property type="match status" value="1"/>
</dbReference>
<dbReference type="Proteomes" id="UP000055014">
    <property type="component" value="Unassembled WGS sequence"/>
</dbReference>
<dbReference type="PATRIC" id="fig|1236046.5.peg.1069"/>
<reference evidence="5 6" key="2">
    <citation type="journal article" date="2015" name="MBio">
        <title>Genome-Resolved Metagenomic Analysis Reveals Roles for Candidate Phyla and Other Microbial Community Members in Biogeochemical Transformations in Oil Reservoirs.</title>
        <authorList>
            <person name="Hu P."/>
            <person name="Tom L."/>
            <person name="Singh A."/>
            <person name="Thomas B.C."/>
            <person name="Baker B.J."/>
            <person name="Piceno Y.M."/>
            <person name="Andersen G.L."/>
            <person name="Banfield J.F."/>
        </authorList>
    </citation>
    <scope>NUCLEOTIDE SEQUENCE [LARGE SCALE GENOMIC DNA]</scope>
</reference>
<dbReference type="EMBL" id="LGGW01000126">
    <property type="protein sequence ID" value="KUK88744.1"/>
    <property type="molecule type" value="Genomic_DNA"/>
</dbReference>
<dbReference type="CDD" id="cd05005">
    <property type="entry name" value="SIS_PHI"/>
    <property type="match status" value="1"/>
</dbReference>
<keyword evidence="3" id="KW-0413">Isomerase</keyword>
<dbReference type="Proteomes" id="UP000054260">
    <property type="component" value="Unassembled WGS sequence"/>
</dbReference>
<dbReference type="EMBL" id="LGGH01000225">
    <property type="protein sequence ID" value="KUK66307.1"/>
    <property type="molecule type" value="Genomic_DNA"/>
</dbReference>
<dbReference type="PROSITE" id="PS51464">
    <property type="entry name" value="SIS"/>
    <property type="match status" value="1"/>
</dbReference>
<dbReference type="PANTHER" id="PTHR43443:SF1">
    <property type="entry name" value="3-HEXULOSE-6-PHOSPHATE ISOMERASE"/>
    <property type="match status" value="1"/>
</dbReference>
<gene>
    <name evidence="3" type="ORF">XD86_1243</name>
    <name evidence="4" type="ORF">XE02_1207</name>
</gene>
<comment type="caution">
    <text evidence="3">The sequence shown here is derived from an EMBL/GenBank/DDBJ whole genome shotgun (WGS) entry which is preliminary data.</text>
</comment>
<evidence type="ECO:0000313" key="3">
    <source>
        <dbReference type="EMBL" id="KUK66307.1"/>
    </source>
</evidence>
<proteinExistence type="inferred from homology"/>
<dbReference type="AlphaFoldDB" id="A0A124FTS0"/>
<evidence type="ECO:0000313" key="4">
    <source>
        <dbReference type="EMBL" id="KUK88744.1"/>
    </source>
</evidence>
<dbReference type="Gene3D" id="3.40.50.10490">
    <property type="entry name" value="Glucose-6-phosphate isomerase like protein, domain 1"/>
    <property type="match status" value="1"/>
</dbReference>
<accession>A0A124FTS0</accession>
<name>A0A124FTS0_9BACT</name>
<dbReference type="InterPro" id="IPR017552">
    <property type="entry name" value="PHI/rmpB"/>
</dbReference>
<reference evidence="3" key="1">
    <citation type="journal article" date="2015" name="MBio">
        <title>Genome-resolved metagenomic analysis reveals roles for candidate phyla and other microbial community members in biogeochemical transformations in oil reservoirs.</title>
        <authorList>
            <person name="Hu P."/>
            <person name="Tom L."/>
            <person name="Singh A."/>
            <person name="Thomas B.C."/>
            <person name="Baker B.J."/>
            <person name="Piceno Y.M."/>
            <person name="Andersen G.L."/>
            <person name="Banfield J.F."/>
        </authorList>
    </citation>
    <scope>NUCLEOTIDE SEQUENCE [LARGE SCALE GENOMIC DNA]</scope>
    <source>
        <strain evidence="3">46_47</strain>
        <strain evidence="4">46_70</strain>
    </source>
</reference>
<evidence type="ECO:0000259" key="2">
    <source>
        <dbReference type="PROSITE" id="PS51464"/>
    </source>
</evidence>
<feature type="domain" description="SIS" evidence="2">
    <location>
        <begin position="29"/>
        <end position="173"/>
    </location>
</feature>
<dbReference type="GO" id="GO:1901135">
    <property type="term" value="P:carbohydrate derivative metabolic process"/>
    <property type="evidence" value="ECO:0007669"/>
    <property type="project" value="InterPro"/>
</dbReference>
<dbReference type="GO" id="GO:0016853">
    <property type="term" value="F:isomerase activity"/>
    <property type="evidence" value="ECO:0007669"/>
    <property type="project" value="UniProtKB-KW"/>
</dbReference>
<dbReference type="InterPro" id="IPR046348">
    <property type="entry name" value="SIS_dom_sf"/>
</dbReference>
<evidence type="ECO:0000313" key="5">
    <source>
        <dbReference type="Proteomes" id="UP000054260"/>
    </source>
</evidence>
<evidence type="ECO:0000313" key="6">
    <source>
        <dbReference type="Proteomes" id="UP000055014"/>
    </source>
</evidence>
<dbReference type="SUPFAM" id="SSF53697">
    <property type="entry name" value="SIS domain"/>
    <property type="match status" value="1"/>
</dbReference>
<organism evidence="3 5">
    <name type="scientific">Mesotoga infera</name>
    <dbReference type="NCBI Taxonomy" id="1236046"/>
    <lineage>
        <taxon>Bacteria</taxon>
        <taxon>Thermotogati</taxon>
        <taxon>Thermotogota</taxon>
        <taxon>Thermotogae</taxon>
        <taxon>Kosmotogales</taxon>
        <taxon>Kosmotogaceae</taxon>
        <taxon>Mesotoga</taxon>
    </lineage>
</organism>
<sequence>MKFESTLDVVIDEIRSVLSGVTDESIEELSERILKARRVFLFAMGRSGLAIKAFAMRLMHLGLKVHVVGEVTSPSLGEGDLLIVGSASGETPSVVLNSEKARKLGAGIASITASKESTVAGISDVVITIPTKTPKVPDRTGVSSVQPMGNLFEQSLLILTDIIVMNLMERLSIDSEMMFKNHANLE</sequence>
<protein>
    <submittedName>
        <fullName evidence="3">3-hexulose-6-phosphate isomerase</fullName>
    </submittedName>
</protein>
<dbReference type="GO" id="GO:0097367">
    <property type="term" value="F:carbohydrate derivative binding"/>
    <property type="evidence" value="ECO:0007669"/>
    <property type="project" value="InterPro"/>
</dbReference>
<dbReference type="NCBIfam" id="TIGR03127">
    <property type="entry name" value="RuMP_HxlB"/>
    <property type="match status" value="1"/>
</dbReference>